<dbReference type="SUPFAM" id="SSF53335">
    <property type="entry name" value="S-adenosyl-L-methionine-dependent methyltransferases"/>
    <property type="match status" value="1"/>
</dbReference>
<evidence type="ECO:0000256" key="1">
    <source>
        <dbReference type="ARBA" id="ARBA00005201"/>
    </source>
</evidence>
<evidence type="ECO:0000313" key="10">
    <source>
        <dbReference type="Proteomes" id="UP001485043"/>
    </source>
</evidence>
<proteinExistence type="predicted"/>
<keyword evidence="7" id="KW-0067">ATP-binding</keyword>
<dbReference type="InterPro" id="IPR023465">
    <property type="entry name" value="Riboflavin_kinase_dom_sf"/>
</dbReference>
<dbReference type="PANTHER" id="PTHR22749">
    <property type="entry name" value="RIBOFLAVIN KINASE/FMN ADENYLYLTRANSFERASE"/>
    <property type="match status" value="1"/>
</dbReference>
<keyword evidence="3" id="KW-0285">Flavoprotein</keyword>
<dbReference type="GO" id="GO:0009398">
    <property type="term" value="P:FMN biosynthetic process"/>
    <property type="evidence" value="ECO:0007669"/>
    <property type="project" value="TreeGrafter"/>
</dbReference>
<dbReference type="Pfam" id="PF01687">
    <property type="entry name" value="Flavokinase"/>
    <property type="match status" value="1"/>
</dbReference>
<dbReference type="Gene3D" id="3.40.50.150">
    <property type="entry name" value="Vaccinia Virus protein VP39"/>
    <property type="match status" value="1"/>
</dbReference>
<comment type="pathway">
    <text evidence="1">Cofactor biosynthesis; FMN biosynthesis; FMN from riboflavin (ATP route): step 1/1.</text>
</comment>
<dbReference type="AlphaFoldDB" id="A0AAW1SPK1"/>
<evidence type="ECO:0000256" key="5">
    <source>
        <dbReference type="ARBA" id="ARBA00022679"/>
    </source>
</evidence>
<dbReference type="EMBL" id="JALJOV010001206">
    <property type="protein sequence ID" value="KAK9852120.1"/>
    <property type="molecule type" value="Genomic_DNA"/>
</dbReference>
<sequence length="390" mass="41721">MVQQVSETRIGIKTATVSIARNICSRKTCRGLTLQSARSPCRAYLVQCTANHTTSAWLPRSLQLPSEASPLQIASFKESISASTQPRILVMGLGMQSALYHLVQECQVCNILALVNPGLQEDWIQAQNPASPQGNELAVRYWEGSVASLPAYQGPFDAIYLAESMGSSASPTECLLQSSLRLKPGGILVAYQLLETAADGAEHELNLPSSQDLSEAVQNLPLEAISPCSPSHRPSPSTAEVTIFQKPLGYARKGLPLELRGPVVEGFGRGSKQLGFPTANLDPGPLQQALQPFPLGVYWGHAAVSGEGASDDPTEALAVVNIGQRPTYGDSPAISIEAHVLHSFPSDFYGRHMRVTLKGFIRPEVKFDGLGPLMDQIRMDIGAAKAAAAL</sequence>
<comment type="caution">
    <text evidence="9">The sequence shown here is derived from an EMBL/GenBank/DDBJ whole genome shotgun (WGS) entry which is preliminary data.</text>
</comment>
<dbReference type="InterPro" id="IPR023468">
    <property type="entry name" value="Riboflavin_kinase"/>
</dbReference>
<keyword evidence="6" id="KW-0547">Nucleotide-binding</keyword>
<dbReference type="GO" id="GO:0005524">
    <property type="term" value="F:ATP binding"/>
    <property type="evidence" value="ECO:0007669"/>
    <property type="project" value="UniProtKB-KW"/>
</dbReference>
<dbReference type="EC" id="2.7.1.26" evidence="2"/>
<dbReference type="InterPro" id="IPR029063">
    <property type="entry name" value="SAM-dependent_MTases_sf"/>
</dbReference>
<feature type="domain" description="Riboflavin kinase" evidence="8">
    <location>
        <begin position="252"/>
        <end position="389"/>
    </location>
</feature>
<evidence type="ECO:0000256" key="2">
    <source>
        <dbReference type="ARBA" id="ARBA00012105"/>
    </source>
</evidence>
<keyword evidence="4" id="KW-0288">FMN</keyword>
<dbReference type="Gene3D" id="2.40.30.30">
    <property type="entry name" value="Riboflavin kinase-like"/>
    <property type="match status" value="1"/>
</dbReference>
<dbReference type="PANTHER" id="PTHR22749:SF6">
    <property type="entry name" value="RIBOFLAVIN KINASE"/>
    <property type="match status" value="1"/>
</dbReference>
<dbReference type="GO" id="GO:0008531">
    <property type="term" value="F:riboflavin kinase activity"/>
    <property type="evidence" value="ECO:0007669"/>
    <property type="project" value="UniProtKB-EC"/>
</dbReference>
<gene>
    <name evidence="9" type="ORF">WJX84_006392</name>
</gene>
<keyword evidence="10" id="KW-1185">Reference proteome</keyword>
<dbReference type="InterPro" id="IPR015865">
    <property type="entry name" value="Riboflavin_kinase_bac/euk"/>
</dbReference>
<evidence type="ECO:0000256" key="7">
    <source>
        <dbReference type="ARBA" id="ARBA00022840"/>
    </source>
</evidence>
<organism evidence="9 10">
    <name type="scientific">Apatococcus fuscideae</name>
    <dbReference type="NCBI Taxonomy" id="2026836"/>
    <lineage>
        <taxon>Eukaryota</taxon>
        <taxon>Viridiplantae</taxon>
        <taxon>Chlorophyta</taxon>
        <taxon>core chlorophytes</taxon>
        <taxon>Trebouxiophyceae</taxon>
        <taxon>Chlorellales</taxon>
        <taxon>Chlorellaceae</taxon>
        <taxon>Apatococcus</taxon>
    </lineage>
</organism>
<evidence type="ECO:0000256" key="4">
    <source>
        <dbReference type="ARBA" id="ARBA00022643"/>
    </source>
</evidence>
<evidence type="ECO:0000259" key="8">
    <source>
        <dbReference type="SMART" id="SM00904"/>
    </source>
</evidence>
<dbReference type="SUPFAM" id="SSF82114">
    <property type="entry name" value="Riboflavin kinase-like"/>
    <property type="match status" value="1"/>
</dbReference>
<dbReference type="SMART" id="SM00904">
    <property type="entry name" value="Flavokinase"/>
    <property type="match status" value="1"/>
</dbReference>
<accession>A0AAW1SPK1</accession>
<dbReference type="Proteomes" id="UP001485043">
    <property type="component" value="Unassembled WGS sequence"/>
</dbReference>
<dbReference type="GO" id="GO:0009231">
    <property type="term" value="P:riboflavin biosynthetic process"/>
    <property type="evidence" value="ECO:0007669"/>
    <property type="project" value="InterPro"/>
</dbReference>
<evidence type="ECO:0000313" key="9">
    <source>
        <dbReference type="EMBL" id="KAK9852120.1"/>
    </source>
</evidence>
<evidence type="ECO:0000256" key="6">
    <source>
        <dbReference type="ARBA" id="ARBA00022741"/>
    </source>
</evidence>
<protein>
    <recommendedName>
        <fullName evidence="2">riboflavin kinase</fullName>
        <ecNumber evidence="2">2.7.1.26</ecNumber>
    </recommendedName>
</protein>
<name>A0AAW1SPK1_9CHLO</name>
<reference evidence="9 10" key="1">
    <citation type="journal article" date="2024" name="Nat. Commun.">
        <title>Phylogenomics reveals the evolutionary origins of lichenization in chlorophyte algae.</title>
        <authorList>
            <person name="Puginier C."/>
            <person name="Libourel C."/>
            <person name="Otte J."/>
            <person name="Skaloud P."/>
            <person name="Haon M."/>
            <person name="Grisel S."/>
            <person name="Petersen M."/>
            <person name="Berrin J.G."/>
            <person name="Delaux P.M."/>
            <person name="Dal Grande F."/>
            <person name="Keller J."/>
        </authorList>
    </citation>
    <scope>NUCLEOTIDE SEQUENCE [LARGE SCALE GENOMIC DNA]</scope>
    <source>
        <strain evidence="9 10">SAG 2523</strain>
    </source>
</reference>
<evidence type="ECO:0000256" key="3">
    <source>
        <dbReference type="ARBA" id="ARBA00022630"/>
    </source>
</evidence>
<keyword evidence="5" id="KW-0808">Transferase</keyword>